<dbReference type="InterPro" id="IPR036770">
    <property type="entry name" value="Ankyrin_rpt-contain_sf"/>
</dbReference>
<feature type="compositionally biased region" description="Acidic residues" evidence="4">
    <location>
        <begin position="543"/>
        <end position="585"/>
    </location>
</feature>
<dbReference type="PROSITE" id="PS50297">
    <property type="entry name" value="ANK_REP_REGION"/>
    <property type="match status" value="2"/>
</dbReference>
<dbReference type="SMART" id="SM00248">
    <property type="entry name" value="ANK"/>
    <property type="match status" value="5"/>
</dbReference>
<reference evidence="5" key="1">
    <citation type="submission" date="2023-06" db="EMBL/GenBank/DDBJ databases">
        <authorList>
            <consortium name="Lawrence Berkeley National Laboratory"/>
            <person name="Ahrendt S."/>
            <person name="Sahu N."/>
            <person name="Indic B."/>
            <person name="Wong-Bajracharya J."/>
            <person name="Merenyi Z."/>
            <person name="Ke H.-M."/>
            <person name="Monk M."/>
            <person name="Kocsube S."/>
            <person name="Drula E."/>
            <person name="Lipzen A."/>
            <person name="Balint B."/>
            <person name="Henrissat B."/>
            <person name="Andreopoulos B."/>
            <person name="Martin F.M."/>
            <person name="Harder C.B."/>
            <person name="Rigling D."/>
            <person name="Ford K.L."/>
            <person name="Foster G.D."/>
            <person name="Pangilinan J."/>
            <person name="Papanicolaou A."/>
            <person name="Barry K."/>
            <person name="LaButti K."/>
            <person name="Viragh M."/>
            <person name="Koriabine M."/>
            <person name="Yan M."/>
            <person name="Riley R."/>
            <person name="Champramary S."/>
            <person name="Plett K.L."/>
            <person name="Tsai I.J."/>
            <person name="Slot J."/>
            <person name="Sipos G."/>
            <person name="Plett J."/>
            <person name="Nagy L.G."/>
            <person name="Grigoriev I.V."/>
        </authorList>
    </citation>
    <scope>NUCLEOTIDE SEQUENCE</scope>
    <source>
        <strain evidence="5">CCBAS 213</strain>
    </source>
</reference>
<keyword evidence="6" id="KW-1185">Reference proteome</keyword>
<dbReference type="PROSITE" id="PS50088">
    <property type="entry name" value="ANK_REPEAT"/>
    <property type="match status" value="2"/>
</dbReference>
<dbReference type="Pfam" id="PF12796">
    <property type="entry name" value="Ank_2"/>
    <property type="match status" value="1"/>
</dbReference>
<feature type="region of interest" description="Disordered" evidence="4">
    <location>
        <begin position="524"/>
        <end position="612"/>
    </location>
</feature>
<dbReference type="PANTHER" id="PTHR24198:SF165">
    <property type="entry name" value="ANKYRIN REPEAT-CONTAINING PROTEIN-RELATED"/>
    <property type="match status" value="1"/>
</dbReference>
<feature type="region of interest" description="Disordered" evidence="4">
    <location>
        <begin position="1044"/>
        <end position="1066"/>
    </location>
</feature>
<evidence type="ECO:0000256" key="1">
    <source>
        <dbReference type="ARBA" id="ARBA00022737"/>
    </source>
</evidence>
<accession>A0AA39K779</accession>
<feature type="repeat" description="ANK" evidence="3">
    <location>
        <begin position="620"/>
        <end position="652"/>
    </location>
</feature>
<dbReference type="Gene3D" id="1.25.40.20">
    <property type="entry name" value="Ankyrin repeat-containing domain"/>
    <property type="match status" value="2"/>
</dbReference>
<dbReference type="Proteomes" id="UP001175211">
    <property type="component" value="Unassembled WGS sequence"/>
</dbReference>
<evidence type="ECO:0000256" key="4">
    <source>
        <dbReference type="SAM" id="MobiDB-lite"/>
    </source>
</evidence>
<feature type="compositionally biased region" description="Acidic residues" evidence="4">
    <location>
        <begin position="1049"/>
        <end position="1066"/>
    </location>
</feature>
<evidence type="ECO:0000256" key="2">
    <source>
        <dbReference type="ARBA" id="ARBA00023043"/>
    </source>
</evidence>
<comment type="caution">
    <text evidence="5">The sequence shown here is derived from an EMBL/GenBank/DDBJ whole genome shotgun (WGS) entry which is preliminary data.</text>
</comment>
<dbReference type="EMBL" id="JAUEPS010000024">
    <property type="protein sequence ID" value="KAK0455652.1"/>
    <property type="molecule type" value="Genomic_DNA"/>
</dbReference>
<evidence type="ECO:0000256" key="3">
    <source>
        <dbReference type="PROSITE-ProRule" id="PRU00023"/>
    </source>
</evidence>
<dbReference type="InterPro" id="IPR002110">
    <property type="entry name" value="Ankyrin_rpt"/>
</dbReference>
<dbReference type="AlphaFoldDB" id="A0AA39K779"/>
<keyword evidence="2 3" id="KW-0040">ANK repeat</keyword>
<feature type="repeat" description="ANK" evidence="3">
    <location>
        <begin position="495"/>
        <end position="527"/>
    </location>
</feature>
<dbReference type="GeneID" id="85362910"/>
<gene>
    <name evidence="5" type="ORF">EV420DRAFT_1692258</name>
</gene>
<organism evidence="5 6">
    <name type="scientific">Armillaria tabescens</name>
    <name type="common">Ringless honey mushroom</name>
    <name type="synonym">Agaricus tabescens</name>
    <dbReference type="NCBI Taxonomy" id="1929756"/>
    <lineage>
        <taxon>Eukaryota</taxon>
        <taxon>Fungi</taxon>
        <taxon>Dikarya</taxon>
        <taxon>Basidiomycota</taxon>
        <taxon>Agaricomycotina</taxon>
        <taxon>Agaricomycetes</taxon>
        <taxon>Agaricomycetidae</taxon>
        <taxon>Agaricales</taxon>
        <taxon>Marasmiineae</taxon>
        <taxon>Physalacriaceae</taxon>
        <taxon>Desarmillaria</taxon>
    </lineage>
</organism>
<dbReference type="PANTHER" id="PTHR24198">
    <property type="entry name" value="ANKYRIN REPEAT AND PROTEIN KINASE DOMAIN-CONTAINING PROTEIN"/>
    <property type="match status" value="1"/>
</dbReference>
<protein>
    <recommendedName>
        <fullName evidence="7">Ankyrin</fullName>
    </recommendedName>
</protein>
<dbReference type="SUPFAM" id="SSF48403">
    <property type="entry name" value="Ankyrin repeat"/>
    <property type="match status" value="1"/>
</dbReference>
<evidence type="ECO:0000313" key="5">
    <source>
        <dbReference type="EMBL" id="KAK0455652.1"/>
    </source>
</evidence>
<sequence length="1105" mass="123237">MPQTIEAQAFLERITSGISLDEVLKPSLDDEAELRRLFATDKTNERLNNPCVGLVNVFDAPKGTISVTRAREVKNAEDLTAKYIMPLTEENRRQSGDPYMVPDMETFKKNWSIFTEGSLSQLLDWSNVVAAGGSVLASLTPLPESATVSKCATRKFYHSNAVSDFRCGSVSLGAGLSSLGCYMYSDEAYQFPSIPNTPIVQVQIVLRLYSSPSEILTGFDIDAPCCAYDGEHVWANPWAIIAMIHDFEVYVPTLRHEDIDPTIFEHSIARIQGLTWLLVLEKIKDGQTHDSFLQSRRSLCSHLDANQGYYRRKRKYKEDLKSVETISGLENDYDTDLGMNSTFNPKNKGRHLHRHAAFFGTVNECLNDCCECCPDPIDEDERALREEEDKQYVRGRISFIEEDPGRQSMSGSFNPIDVGEWSEQVYIGPTDKFFAAIAAGDREAVANLLQEQGMDVNRRDHVGRTALHVAILCKATDIACELISAGARMSARLVDGRSALHLAAQYDLLPVLKKLLEYSAKNETVVKEEEADEAVAAERPSSEDDWTSEDDGVVSLGDEDDGGGEDSNSDNEDGDSGEEDGDEIDERQSSNPVKEELTNALEEEQNTPDVLDVNSPDWDLDFTPLDFAILFASADMVEALLDAGADIAKSSKAQYHGAPPLHPLILTILRDDEDIACNIAERLLKAGAVSSTVNDGMRTTFYEAVAAGRTKLVSILLQLDPKATSVLNFPFIQWNQVKFPLSIVLSHKDYATLAVLLAHEAKFNFAEEDISQAQLALSQTTRRRIYSAAETFKNVVAPIEIALAERDDILKFLIANKYSLLDWVRFGQSWLSKQIQAIDESNEVSAQAETHKTWCGFRDQLFADLKQAAVGSHRKDGRDEERFNYLNAKGYLVDTESFLLSRGAKTWNEIFPNKPITNKDSDSDSSENSADKERYCELLATYYRHDYIPASLNASYDDLYEACFKGDNDKILQLCLPPEGSEITSTLLSMSVYVVNPTSKWSATGYTPLFSAVMGRHWDTVQLVYSIVGAQYQPKEKTKKFKPQRIALEDDDSDVDSDYSDDTVDQDEPIFIDVASRPSVIKSEISQKVFLETSAELPPNRDDST</sequence>
<proteinExistence type="predicted"/>
<name>A0AA39K779_ARMTA</name>
<evidence type="ECO:0000313" key="6">
    <source>
        <dbReference type="Proteomes" id="UP001175211"/>
    </source>
</evidence>
<evidence type="ECO:0008006" key="7">
    <source>
        <dbReference type="Google" id="ProtNLM"/>
    </source>
</evidence>
<dbReference type="RefSeq" id="XP_060329162.1">
    <property type="nucleotide sequence ID" value="XM_060479362.1"/>
</dbReference>
<keyword evidence="1" id="KW-0677">Repeat</keyword>